<comment type="caution">
    <text evidence="1">The sequence shown here is derived from an EMBL/GenBank/DDBJ whole genome shotgun (WGS) entry which is preliminary data.</text>
</comment>
<dbReference type="Proteomes" id="UP000639973">
    <property type="component" value="Unassembled WGS sequence"/>
</dbReference>
<reference evidence="2" key="1">
    <citation type="journal article" date="2019" name="Int. J. Syst. Evol. Microbiol.">
        <title>The Global Catalogue of Microorganisms (GCM) 10K type strain sequencing project: providing services to taxonomists for standard genome sequencing and annotation.</title>
        <authorList>
            <consortium name="The Broad Institute Genomics Platform"/>
            <consortium name="The Broad Institute Genome Sequencing Center for Infectious Disease"/>
            <person name="Wu L."/>
            <person name="Ma J."/>
        </authorList>
    </citation>
    <scope>NUCLEOTIDE SEQUENCE [LARGE SCALE GENOMIC DNA]</scope>
    <source>
        <strain evidence="2">JCM 15442</strain>
    </source>
</reference>
<accession>A0ABQ2G108</accession>
<evidence type="ECO:0008006" key="3">
    <source>
        <dbReference type="Google" id="ProtNLM"/>
    </source>
</evidence>
<protein>
    <recommendedName>
        <fullName evidence="3">Right handed beta helix region</fullName>
    </recommendedName>
</protein>
<dbReference type="SUPFAM" id="SSF51126">
    <property type="entry name" value="Pectin lyase-like"/>
    <property type="match status" value="1"/>
</dbReference>
<keyword evidence="2" id="KW-1185">Reference proteome</keyword>
<evidence type="ECO:0000313" key="2">
    <source>
        <dbReference type="Proteomes" id="UP000639973"/>
    </source>
</evidence>
<proteinExistence type="predicted"/>
<gene>
    <name evidence="1" type="ORF">GCM10010840_04270</name>
</gene>
<dbReference type="Gene3D" id="2.160.20.10">
    <property type="entry name" value="Single-stranded right-handed beta-helix, Pectin lyase-like"/>
    <property type="match status" value="1"/>
</dbReference>
<dbReference type="EMBL" id="BMOL01000001">
    <property type="protein sequence ID" value="GGL69325.1"/>
    <property type="molecule type" value="Genomic_DNA"/>
</dbReference>
<evidence type="ECO:0000313" key="1">
    <source>
        <dbReference type="EMBL" id="GGL69325.1"/>
    </source>
</evidence>
<dbReference type="InterPro" id="IPR012334">
    <property type="entry name" value="Pectin_lyas_fold"/>
</dbReference>
<sequence length="413" mass="44943">MTATWAVGLGLTALALTSVTSSSPLPLPGGGAYSGPVVITRGGTYRGNWQSLNPKVPAVTLKTREPVIIENSNIRGRGDLIRGFNVHLTVRNTRGYGLNPQTDQAFPGRFLAVEFISNLRAENNFMQGTSGMYINRFQGNAARGETIKILRNKVQDVDGRYVDRTGRPTGRRYNVQAVQLNHVVRVPDIEIAWNEMVNEPGKSAPEENINLYESSGTPDSPIQIHNNYIHGAYAADPLNDKSYSGGGIMLGDGKHKDLSVSGGYIEVYRNQIINTSNQGVAIAGGHDQHVWQNRILSTGRLPGGEIIPTANVGAYMWDIQGGASQSPPTFFNNSIRDNLIGWTRFRSNGKAWYNNLWTPSCTSANRSVCSENRAWPTIVDGATERGELALWQNKLRAANVVVGPLQTAVGLGN</sequence>
<dbReference type="InterPro" id="IPR011050">
    <property type="entry name" value="Pectin_lyase_fold/virulence"/>
</dbReference>
<organism evidence="1 2">
    <name type="scientific">Deinococcus aerolatus</name>
    <dbReference type="NCBI Taxonomy" id="522487"/>
    <lineage>
        <taxon>Bacteria</taxon>
        <taxon>Thermotogati</taxon>
        <taxon>Deinococcota</taxon>
        <taxon>Deinococci</taxon>
        <taxon>Deinococcales</taxon>
        <taxon>Deinococcaceae</taxon>
        <taxon>Deinococcus</taxon>
    </lineage>
</organism>
<name>A0ABQ2G108_9DEIO</name>